<dbReference type="SMART" id="SM01140">
    <property type="entry name" value="Drf_GBD"/>
    <property type="match status" value="1"/>
</dbReference>
<sequence>MKDIISILKSDVSLFSRLYISYQTRGGDLEDFFAHENNMHPQALSQHGKMRLGTKSDLLTNTTVLEEQTKTFQELDKVSLKDICDDKVDVPKEIKNELPEIIRCSSGIIFIRIWDRLAADFRKTENRALEIDEIMEHVWKPAYKEWKDLHQQLKKGEILFRKFDAICGRMDPDSLKKEFLILEDGKKSTWIKERIDQMTRYKNLQNCRKGASIIMEVVEEFELKGDFQPIQQIMRMLVLQELKVFVDLAYISTGDKGLEIAKVDVYSQQLLIRSIDFQLEPDCDYKDFLERSEEVWQALDSNANLPSELGEYWNRTSWDIPGNPDPKSIGPIGTFQDFSGLVNLKYPRVVLRSPRVSGLFRTSKPEISQDCPEKSQDDMNLSEEKKAPLRKKDIFQKRSMLGMHQSVKIVGPGNLDTPASFHAELRNPEVKGDKRLKLLESLRVSLTSNPVSWVQEFGVAGLNGILRNLTYCCDSKTERRSTYEAVRCLKAFMNNKFGLMQMIGHEEALTILSRTVDPSDPNTMLEAVRLLAAICIVPPDGHEKVLEGITVCGEIRGRDRFVPIIMGLGMRDNQPMQVANIQLVNAIVSTPDDLDFRLHLRNEIMRTGMIDLIGSLDTQQDEELQTHLRIFHDHKEEDLDEFVHRYDNAHIELEDPRQCFDLVYNSTKDTISEPYFLSILQHLLIVRDDAYARPQYYKLIEECITQIVLHKNGTDPDFRHTKRFDIDVEPLLSSLHEKSRVEDAEVSIVEISSKLETAITAKQESEAKAMTLEEKVKKYEDELTVMKEKIKLGIGAQIQSTGAAGGGGGPPPPPPPPPPGGGAIPPPPPPPPPPPGGGGGPPHHLLPHHSQGEEYHPSSPTIPRGRRAPPPPPGFMSPPAAPSTSLPYGIKKKKYQPPMQTKRLNWNQVQAKKLEKDSFWVQVREDQYEDESLFQGLIENFGVTKAKIMNTSETAEKKPTKKAKELKVLDPKAAQNLSILLGSIKVPYPEIKRRIVEVDEEKLSSSILESLIRYMPEPEQMKQLEKLQDQYNDLSEPEQFSVTMCGIKRVTPRLNSMLFKMQFPDMVQDIKPNLVSAIEACEEVKNSTKFSKLLELILLMGNFLNAGSRNAQSVGFEISFLPKLANTKAQDGKTTLVHFIANIVEQKYPELVGFLDEFTHLDKAARVSEETVTKNLKSMEKQLKQLETDIKNISKTNVDGDRFAEVMNISLY</sequence>
<dbReference type="GO" id="GO:0031267">
    <property type="term" value="F:small GTPase binding"/>
    <property type="evidence" value="ECO:0007669"/>
    <property type="project" value="InterPro"/>
</dbReference>
<dbReference type="SUPFAM" id="SSF101447">
    <property type="entry name" value="Formin homology 2 domain (FH2 domain)"/>
    <property type="match status" value="1"/>
</dbReference>
<proteinExistence type="inferred from homology"/>
<feature type="region of interest" description="Disordered" evidence="4">
    <location>
        <begin position="363"/>
        <end position="385"/>
    </location>
</feature>
<dbReference type="GO" id="GO:0005884">
    <property type="term" value="C:actin filament"/>
    <property type="evidence" value="ECO:0007669"/>
    <property type="project" value="TreeGrafter"/>
</dbReference>
<dbReference type="Gene3D" id="1.25.10.10">
    <property type="entry name" value="Leucine-rich Repeat Variant"/>
    <property type="match status" value="1"/>
</dbReference>
<feature type="coiled-coil region" evidence="3">
    <location>
        <begin position="1169"/>
        <end position="1196"/>
    </location>
</feature>
<dbReference type="SMART" id="SM01139">
    <property type="entry name" value="Drf_FH3"/>
    <property type="match status" value="1"/>
</dbReference>
<feature type="domain" description="GBD/FH3" evidence="5">
    <location>
        <begin position="360"/>
        <end position="715"/>
    </location>
</feature>
<dbReference type="InterPro" id="IPR010473">
    <property type="entry name" value="GTPase-bd"/>
</dbReference>
<feature type="region of interest" description="Disordered" evidence="4">
    <location>
        <begin position="799"/>
        <end position="898"/>
    </location>
</feature>
<dbReference type="AlphaFoldDB" id="A0A8S3TI76"/>
<dbReference type="InterPro" id="IPR010472">
    <property type="entry name" value="FH3_dom"/>
</dbReference>
<evidence type="ECO:0000313" key="8">
    <source>
        <dbReference type="Proteomes" id="UP000683360"/>
    </source>
</evidence>
<feature type="compositionally biased region" description="Pro residues" evidence="4">
    <location>
        <begin position="809"/>
        <end position="836"/>
    </location>
</feature>
<dbReference type="InterPro" id="IPR044933">
    <property type="entry name" value="DIA_GBD_sf"/>
</dbReference>
<protein>
    <submittedName>
        <fullName evidence="7">DIAPH2</fullName>
    </submittedName>
</protein>
<feature type="compositionally biased region" description="Basic and acidic residues" evidence="4">
    <location>
        <begin position="371"/>
        <end position="385"/>
    </location>
</feature>
<dbReference type="Gene3D" id="1.10.238.150">
    <property type="entry name" value="Formin, FH3 diaphanous domain"/>
    <property type="match status" value="1"/>
</dbReference>
<dbReference type="Pfam" id="PF02181">
    <property type="entry name" value="FH2"/>
    <property type="match status" value="1"/>
</dbReference>
<evidence type="ECO:0000259" key="6">
    <source>
        <dbReference type="PROSITE" id="PS51444"/>
    </source>
</evidence>
<feature type="domain" description="FH2" evidence="6">
    <location>
        <begin position="891"/>
        <end position="1212"/>
    </location>
</feature>
<dbReference type="Pfam" id="PF06367">
    <property type="entry name" value="Drf_FH3"/>
    <property type="match status" value="1"/>
</dbReference>
<dbReference type="SUPFAM" id="SSF48371">
    <property type="entry name" value="ARM repeat"/>
    <property type="match status" value="1"/>
</dbReference>
<dbReference type="InterPro" id="IPR014768">
    <property type="entry name" value="GBD/FH3_dom"/>
</dbReference>
<organism evidence="7 8">
    <name type="scientific">Mytilus edulis</name>
    <name type="common">Blue mussel</name>
    <dbReference type="NCBI Taxonomy" id="6550"/>
    <lineage>
        <taxon>Eukaryota</taxon>
        <taxon>Metazoa</taxon>
        <taxon>Spiralia</taxon>
        <taxon>Lophotrochozoa</taxon>
        <taxon>Mollusca</taxon>
        <taxon>Bivalvia</taxon>
        <taxon>Autobranchia</taxon>
        <taxon>Pteriomorphia</taxon>
        <taxon>Mytilida</taxon>
        <taxon>Mytiloidea</taxon>
        <taxon>Mytilidae</taxon>
        <taxon>Mytilinae</taxon>
        <taxon>Mytilus</taxon>
    </lineage>
</organism>
<feature type="compositionally biased region" description="Pro residues" evidence="4">
    <location>
        <begin position="868"/>
        <end position="881"/>
    </location>
</feature>
<gene>
    <name evidence="7" type="ORF">MEDL_45948</name>
</gene>
<dbReference type="PANTHER" id="PTHR45691">
    <property type="entry name" value="PROTEIN DIAPHANOUS"/>
    <property type="match status" value="1"/>
</dbReference>
<dbReference type="PANTHER" id="PTHR45691:SF6">
    <property type="entry name" value="PROTEIN DIAPHANOUS"/>
    <property type="match status" value="1"/>
</dbReference>
<evidence type="ECO:0000256" key="2">
    <source>
        <dbReference type="ARBA" id="ARBA00023054"/>
    </source>
</evidence>
<accession>A0A8S3TI76</accession>
<dbReference type="PROSITE" id="PS51232">
    <property type="entry name" value="GBD_FH3"/>
    <property type="match status" value="1"/>
</dbReference>
<dbReference type="Gene3D" id="1.10.20.40">
    <property type="entry name" value="Formin, diaphanous GTPase-binding domain"/>
    <property type="match status" value="1"/>
</dbReference>
<dbReference type="InterPro" id="IPR011989">
    <property type="entry name" value="ARM-like"/>
</dbReference>
<comment type="caution">
    <text evidence="7">The sequence shown here is derived from an EMBL/GenBank/DDBJ whole genome shotgun (WGS) entry which is preliminary data.</text>
</comment>
<dbReference type="InterPro" id="IPR016024">
    <property type="entry name" value="ARM-type_fold"/>
</dbReference>
<dbReference type="Gene3D" id="6.10.30.30">
    <property type="match status" value="1"/>
</dbReference>
<dbReference type="InterPro" id="IPR051412">
    <property type="entry name" value="Formin_Homology_Diaphanous_sf"/>
</dbReference>
<reference evidence="7" key="1">
    <citation type="submission" date="2021-03" db="EMBL/GenBank/DDBJ databases">
        <authorList>
            <person name="Bekaert M."/>
        </authorList>
    </citation>
    <scope>NUCLEOTIDE SEQUENCE</scope>
</reference>
<dbReference type="PROSITE" id="PS51444">
    <property type="entry name" value="FH2"/>
    <property type="match status" value="1"/>
</dbReference>
<name>A0A8S3TI76_MYTED</name>
<evidence type="ECO:0000313" key="7">
    <source>
        <dbReference type="EMBL" id="CAG2233282.1"/>
    </source>
</evidence>
<feature type="coiled-coil region" evidence="3">
    <location>
        <begin position="755"/>
        <end position="789"/>
    </location>
</feature>
<evidence type="ECO:0000259" key="5">
    <source>
        <dbReference type="PROSITE" id="PS51232"/>
    </source>
</evidence>
<dbReference type="Proteomes" id="UP000683360">
    <property type="component" value="Unassembled WGS sequence"/>
</dbReference>
<dbReference type="OrthoDB" id="1104827at2759"/>
<evidence type="ECO:0000256" key="1">
    <source>
        <dbReference type="ARBA" id="ARBA00008214"/>
    </source>
</evidence>
<dbReference type="Gene3D" id="1.20.58.2220">
    <property type="entry name" value="Formin, FH2 domain"/>
    <property type="match status" value="1"/>
</dbReference>
<keyword evidence="2 3" id="KW-0175">Coiled coil</keyword>
<dbReference type="InterPro" id="IPR015425">
    <property type="entry name" value="FH2_Formin"/>
</dbReference>
<evidence type="ECO:0000256" key="4">
    <source>
        <dbReference type="SAM" id="MobiDB-lite"/>
    </source>
</evidence>
<comment type="similarity">
    <text evidence="1">Belongs to the formin homology family. Diaphanous subfamily.</text>
</comment>
<dbReference type="GO" id="GO:0003779">
    <property type="term" value="F:actin binding"/>
    <property type="evidence" value="ECO:0007669"/>
    <property type="project" value="InterPro"/>
</dbReference>
<dbReference type="EMBL" id="CAJPWZ010002203">
    <property type="protein sequence ID" value="CAG2233282.1"/>
    <property type="molecule type" value="Genomic_DNA"/>
</dbReference>
<dbReference type="SMART" id="SM00498">
    <property type="entry name" value="FH2"/>
    <property type="match status" value="1"/>
</dbReference>
<evidence type="ECO:0000256" key="3">
    <source>
        <dbReference type="SAM" id="Coils"/>
    </source>
</evidence>
<dbReference type="Pfam" id="PF06371">
    <property type="entry name" value="Drf_GBD"/>
    <property type="match status" value="1"/>
</dbReference>
<keyword evidence="8" id="KW-1185">Reference proteome</keyword>
<dbReference type="InterPro" id="IPR042201">
    <property type="entry name" value="FH2_Formin_sf"/>
</dbReference>
<dbReference type="GO" id="GO:0030041">
    <property type="term" value="P:actin filament polymerization"/>
    <property type="evidence" value="ECO:0007669"/>
    <property type="project" value="TreeGrafter"/>
</dbReference>